<keyword evidence="3" id="KW-0645">Protease</keyword>
<dbReference type="Gene3D" id="1.10.390.10">
    <property type="entry name" value="Neutral Protease Domain 2"/>
    <property type="match status" value="1"/>
</dbReference>
<dbReference type="PANTHER" id="PTHR45726:SF3">
    <property type="entry name" value="LEUKOTRIENE A-4 HYDROLASE"/>
    <property type="match status" value="1"/>
</dbReference>
<reference evidence="3 4" key="1">
    <citation type="submission" date="2017-10" db="EMBL/GenBank/DDBJ databases">
        <title>Draft genome of Longibacter Salinarum.</title>
        <authorList>
            <person name="Goh K.M."/>
            <person name="Shamsir M.S."/>
            <person name="Lim S.W."/>
        </authorList>
    </citation>
    <scope>NUCLEOTIDE SEQUENCE [LARGE SCALE GENOMIC DNA]</scope>
    <source>
        <strain evidence="3 4">KCTC 52045</strain>
    </source>
</reference>
<evidence type="ECO:0000313" key="4">
    <source>
        <dbReference type="Proteomes" id="UP000220102"/>
    </source>
</evidence>
<dbReference type="GO" id="GO:0008270">
    <property type="term" value="F:zinc ion binding"/>
    <property type="evidence" value="ECO:0007669"/>
    <property type="project" value="InterPro"/>
</dbReference>
<dbReference type="EMBL" id="PDEQ01000003">
    <property type="protein sequence ID" value="PEN14093.1"/>
    <property type="molecule type" value="Genomic_DNA"/>
</dbReference>
<gene>
    <name evidence="3" type="ORF">CRI94_07800</name>
</gene>
<sequence>MTSPGPAHAQASQPWQQRVDYEMDITLLADRHQLRGTQRLTYTNNSPDTLRTVYYHLYFNAFHPNSMMAERNRHLPDPDGRIVPRIFNLDADTRGYHRILSLAQDGRSVDYTIRETVVRVDLAEPIPPNSSSTFEMEFESQVPKQTRRSGWMNDEGIEFSMSQWYPKMAEYDERGWHPDPYVGREFYAPYGTFDVNITAPSEYTLGSTGVLQNPSEVGHGYDQDEGLWRPGDLQTSTDSLTWRFSAEDVHDFAWAADPDYIHETFSDAAGTRYHLLYQPDVEDRWKPMKQWVPDIINFFSEQYGDYPYPQFTVAQAGDGGMEYPMINFLTGKRSPASLLGVTAHEAAHEWFYSALGTNEADYAWMDEGFTSYATTEAVAHVNGRTNPAHTGAFLSVLFAKDVGLLERFNTPADWFQTNLGYGVSAYPGGEMIVEMMSYVIGEKNRDQWLKEYFRRRSGQHPDPFDVEKFAEDVSGLRLDWYFEQFTNTTRPLDYGIESMDQNRTAEGYEVTISLKRHAPVAMPQDIRLSLADGSTQWINIPLVVMHGHKPVPDDWVVAEPWPWTYPEYEVTVTVPAKAERAVLDPNLLTPDQNRLNNTSSIPVDRRFLHPPQQNWDAYSVGWRPMGTYSYLFGGGVGLQSRGAYLFDSYRTEYSLTLYPQVIASNGSEPVELTSADSGTWLSGIDYELSYETPTRALGPRATTLFRSEKKLGLIESEVRVEKPLASYLADRSKTLRFGLLHQYNRSDRVFGARDGLATGGATANPFQQEHTLSARMDYRVAEGENHVHLMVEAGSSLRSTAPSGAATRAMLEARRARSFGPFTAQADLQLGIGTRSLVGFKQFQLGGRSVEAQWQNDAYRTAAAALENPVDDAHLVGFGPAGPVGYLRGFTGSGTGQVGGTRLVAGRLSLRARPLASSGIGLLKPLGVEAFSGIGQAWNDGAFLAGFTATDLVADAGFGVRYNVADVGALRRWTQQSDVLQDLSFVARFPLYVSDPDLIGDQDELAGRWLIGIEL</sequence>
<dbReference type="CDD" id="cd09604">
    <property type="entry name" value="M1_APN_like"/>
    <property type="match status" value="1"/>
</dbReference>
<feature type="binding site" evidence="1">
    <location>
        <position position="348"/>
    </location>
    <ligand>
        <name>Zn(2+)</name>
        <dbReference type="ChEBI" id="CHEBI:29105"/>
        <note>catalytic</note>
    </ligand>
</feature>
<dbReference type="InterPro" id="IPR014782">
    <property type="entry name" value="Peptidase_M1_dom"/>
</dbReference>
<comment type="caution">
    <text evidence="3">The sequence shown here is derived from an EMBL/GenBank/DDBJ whole genome shotgun (WGS) entry which is preliminary data.</text>
</comment>
<keyword evidence="3" id="KW-0031">Aminopeptidase</keyword>
<dbReference type="AlphaFoldDB" id="A0A2A8CZR4"/>
<dbReference type="PANTHER" id="PTHR45726">
    <property type="entry name" value="LEUKOTRIENE A-4 HYDROLASE"/>
    <property type="match status" value="1"/>
</dbReference>
<comment type="cofactor">
    <cofactor evidence="1">
        <name>Zn(2+)</name>
        <dbReference type="ChEBI" id="CHEBI:29105"/>
    </cofactor>
    <text evidence="1">Binds 1 zinc ion per subunit.</text>
</comment>
<name>A0A2A8CZR4_9BACT</name>
<dbReference type="GO" id="GO:0008237">
    <property type="term" value="F:metallopeptidase activity"/>
    <property type="evidence" value="ECO:0007669"/>
    <property type="project" value="InterPro"/>
</dbReference>
<proteinExistence type="predicted"/>
<dbReference type="Proteomes" id="UP000220102">
    <property type="component" value="Unassembled WGS sequence"/>
</dbReference>
<protein>
    <submittedName>
        <fullName evidence="3">Aminopeptidase</fullName>
    </submittedName>
</protein>
<dbReference type="OrthoDB" id="9814383at2"/>
<dbReference type="GO" id="GO:0004177">
    <property type="term" value="F:aminopeptidase activity"/>
    <property type="evidence" value="ECO:0007669"/>
    <property type="project" value="UniProtKB-KW"/>
</dbReference>
<dbReference type="SUPFAM" id="SSF55486">
    <property type="entry name" value="Metalloproteases ('zincins'), catalytic domain"/>
    <property type="match status" value="1"/>
</dbReference>
<accession>A0A2A8CZR4</accession>
<dbReference type="InterPro" id="IPR034015">
    <property type="entry name" value="M1_LTA4H"/>
</dbReference>
<evidence type="ECO:0000256" key="1">
    <source>
        <dbReference type="PIRSR" id="PIRSR634015-3"/>
    </source>
</evidence>
<evidence type="ECO:0000259" key="2">
    <source>
        <dbReference type="Pfam" id="PF01433"/>
    </source>
</evidence>
<keyword evidence="1" id="KW-0479">Metal-binding</keyword>
<keyword evidence="4" id="KW-1185">Reference proteome</keyword>
<evidence type="ECO:0000313" key="3">
    <source>
        <dbReference type="EMBL" id="PEN14093.1"/>
    </source>
</evidence>
<dbReference type="InterPro" id="IPR027268">
    <property type="entry name" value="Peptidase_M4/M1_CTD_sf"/>
</dbReference>
<feature type="binding site" evidence="1">
    <location>
        <position position="344"/>
    </location>
    <ligand>
        <name>Zn(2+)</name>
        <dbReference type="ChEBI" id="CHEBI:29105"/>
        <note>catalytic</note>
    </ligand>
</feature>
<keyword evidence="1" id="KW-0862">Zinc</keyword>
<feature type="binding site" evidence="1">
    <location>
        <position position="367"/>
    </location>
    <ligand>
        <name>Zn(2+)</name>
        <dbReference type="ChEBI" id="CHEBI:29105"/>
        <note>catalytic</note>
    </ligand>
</feature>
<feature type="domain" description="Peptidase M1 membrane alanine aminopeptidase" evidence="2">
    <location>
        <begin position="336"/>
        <end position="484"/>
    </location>
</feature>
<keyword evidence="3" id="KW-0378">Hydrolase</keyword>
<dbReference type="Pfam" id="PF01433">
    <property type="entry name" value="Peptidase_M1"/>
    <property type="match status" value="1"/>
</dbReference>
<organism evidence="3 4">
    <name type="scientific">Longibacter salinarum</name>
    <dbReference type="NCBI Taxonomy" id="1850348"/>
    <lineage>
        <taxon>Bacteria</taxon>
        <taxon>Pseudomonadati</taxon>
        <taxon>Rhodothermota</taxon>
        <taxon>Rhodothermia</taxon>
        <taxon>Rhodothermales</taxon>
        <taxon>Salisaetaceae</taxon>
        <taxon>Longibacter</taxon>
    </lineage>
</organism>